<dbReference type="OMA" id="HVVRTIM"/>
<feature type="region of interest" description="Disordered" evidence="1">
    <location>
        <begin position="1"/>
        <end position="69"/>
    </location>
</feature>
<evidence type="ECO:0000313" key="3">
    <source>
        <dbReference type="Proteomes" id="UP000054928"/>
    </source>
</evidence>
<dbReference type="RefSeq" id="XP_024575029.1">
    <property type="nucleotide sequence ID" value="XM_024724120.1"/>
</dbReference>
<sequence length="276" mass="30942">MATSSFKMGMRSSKPPLPPRVEPKCTDVEIFEEPSAHLHQKSGTVGVPQSAQKEASDDNRAATTVKLKKKRQRIKKEMFIVPPQVVITTDTQSSELTSDKTLLQQSPEVRQQHTEKVQDAYALEKKSPSSHEGRARFLNFESWRTLPKLSANPKDTKTVASSPAMTWVSSSEVLQPVSADRHSNFNDVEEYKPSQDVDDVELLTLTQIQKTEMISTPTLIGAPNINPADSLVKPDRPDFKAPHFVRIKSSEQQHHKQNIMSQSSDLHLDDVDEHPT</sequence>
<name>A0A0P1ADP9_PLAHL</name>
<dbReference type="AlphaFoldDB" id="A0A0P1ADP9"/>
<protein>
    <submittedName>
        <fullName evidence="2">Uncharacterized protein</fullName>
    </submittedName>
</protein>
<feature type="region of interest" description="Disordered" evidence="1">
    <location>
        <begin position="218"/>
        <end position="276"/>
    </location>
</feature>
<evidence type="ECO:0000313" key="2">
    <source>
        <dbReference type="EMBL" id="CEG38660.1"/>
    </source>
</evidence>
<feature type="compositionally biased region" description="Basic and acidic residues" evidence="1">
    <location>
        <begin position="232"/>
        <end position="241"/>
    </location>
</feature>
<dbReference type="Proteomes" id="UP000054928">
    <property type="component" value="Unassembled WGS sequence"/>
</dbReference>
<dbReference type="GeneID" id="36403775"/>
<reference evidence="3" key="1">
    <citation type="submission" date="2014-09" db="EMBL/GenBank/DDBJ databases">
        <authorList>
            <person name="Sharma Rahul"/>
            <person name="Thines Marco"/>
        </authorList>
    </citation>
    <scope>NUCLEOTIDE SEQUENCE [LARGE SCALE GENOMIC DNA]</scope>
</reference>
<dbReference type="OrthoDB" id="107642at2759"/>
<dbReference type="EMBL" id="CCYD01000322">
    <property type="protein sequence ID" value="CEG38660.1"/>
    <property type="molecule type" value="Genomic_DNA"/>
</dbReference>
<feature type="compositionally biased region" description="Polar residues" evidence="1">
    <location>
        <begin position="41"/>
        <end position="53"/>
    </location>
</feature>
<organism evidence="2 3">
    <name type="scientific">Plasmopara halstedii</name>
    <name type="common">Downy mildew of sunflower</name>
    <dbReference type="NCBI Taxonomy" id="4781"/>
    <lineage>
        <taxon>Eukaryota</taxon>
        <taxon>Sar</taxon>
        <taxon>Stramenopiles</taxon>
        <taxon>Oomycota</taxon>
        <taxon>Peronosporomycetes</taxon>
        <taxon>Peronosporales</taxon>
        <taxon>Peronosporaceae</taxon>
        <taxon>Plasmopara</taxon>
    </lineage>
</organism>
<proteinExistence type="predicted"/>
<evidence type="ECO:0000256" key="1">
    <source>
        <dbReference type="SAM" id="MobiDB-lite"/>
    </source>
</evidence>
<keyword evidence="3" id="KW-1185">Reference proteome</keyword>
<accession>A0A0P1ADP9</accession>
<feature type="compositionally biased region" description="Basic and acidic residues" evidence="1">
    <location>
        <begin position="266"/>
        <end position="276"/>
    </location>
</feature>